<dbReference type="InterPro" id="IPR011990">
    <property type="entry name" value="TPR-like_helical_dom_sf"/>
</dbReference>
<name>A0ABS4Q9X2_9NOCA</name>
<accession>A0ABS4Q9X2</accession>
<gene>
    <name evidence="1" type="ORF">BJ987_001395</name>
</gene>
<dbReference type="Gene3D" id="1.25.40.10">
    <property type="entry name" value="Tetratricopeptide repeat domain"/>
    <property type="match status" value="1"/>
</dbReference>
<proteinExistence type="predicted"/>
<keyword evidence="2" id="KW-1185">Reference proteome</keyword>
<evidence type="ECO:0000313" key="1">
    <source>
        <dbReference type="EMBL" id="MBP2188494.1"/>
    </source>
</evidence>
<sequence>MTQAEVAEAVCDEIERATGRRPSITGQAIYRLEAGELTWPRNATRAALMAVLGSSSAADLGLYPKRTRRDVEREEATKRRQFGLTGLVVPIAAMDAPGRAGSVDLEEMRARFTRLQELDSFLGGGDTFRLYAAELAKTELTLARSSCSAAVRTALTGLAGEQAQQAGWAAFDAGFASQALDLYEYSHRAAQEAGCPELAANALIQIAYAIGSSGAIAAADAACSTVGTAAPAKARAMLESRRAWSLATTGDRDGAARALDASYEALEDSDRQPAARWFDWVNRAELDIMTGRVWSVLHAPEKATPPLTRALADYPDHWSRDKSLYMTWLADAHLDAGNVDEAMQITGRAFDLAVQVASVRPLTRVRQVSARCVSAGIAGAATLHRRVVGARVPIPQRL</sequence>
<dbReference type="SUPFAM" id="SSF48452">
    <property type="entry name" value="TPR-like"/>
    <property type="match status" value="1"/>
</dbReference>
<dbReference type="EMBL" id="JAGGMR010000001">
    <property type="protein sequence ID" value="MBP2188494.1"/>
    <property type="molecule type" value="Genomic_DNA"/>
</dbReference>
<comment type="caution">
    <text evidence="1">The sequence shown here is derived from an EMBL/GenBank/DDBJ whole genome shotgun (WGS) entry which is preliminary data.</text>
</comment>
<dbReference type="Proteomes" id="UP001519325">
    <property type="component" value="Unassembled WGS sequence"/>
</dbReference>
<organism evidence="1 2">
    <name type="scientific">Nocardia goodfellowii</name>
    <dbReference type="NCBI Taxonomy" id="882446"/>
    <lineage>
        <taxon>Bacteria</taxon>
        <taxon>Bacillati</taxon>
        <taxon>Actinomycetota</taxon>
        <taxon>Actinomycetes</taxon>
        <taxon>Mycobacteriales</taxon>
        <taxon>Nocardiaceae</taxon>
        <taxon>Nocardia</taxon>
    </lineage>
</organism>
<evidence type="ECO:0000313" key="2">
    <source>
        <dbReference type="Proteomes" id="UP001519325"/>
    </source>
</evidence>
<reference evidence="1 2" key="1">
    <citation type="submission" date="2021-03" db="EMBL/GenBank/DDBJ databases">
        <title>Sequencing the genomes of 1000 actinobacteria strains.</title>
        <authorList>
            <person name="Klenk H.-P."/>
        </authorList>
    </citation>
    <scope>NUCLEOTIDE SEQUENCE [LARGE SCALE GENOMIC DNA]</scope>
    <source>
        <strain evidence="1 2">DSM 45516</strain>
    </source>
</reference>
<protein>
    <submittedName>
        <fullName evidence="1">Tetratricopeptide (TPR) repeat protein</fullName>
    </submittedName>
</protein>
<dbReference type="RefSeq" id="WP_209885801.1">
    <property type="nucleotide sequence ID" value="NZ_JAGGMR010000001.1"/>
</dbReference>